<evidence type="ECO:0008006" key="3">
    <source>
        <dbReference type="Google" id="ProtNLM"/>
    </source>
</evidence>
<dbReference type="RefSeq" id="WP_213366256.1">
    <property type="nucleotide sequence ID" value="NZ_BSFM01000004.1"/>
</dbReference>
<dbReference type="Proteomes" id="UP001143330">
    <property type="component" value="Unassembled WGS sequence"/>
</dbReference>
<name>A0A9W6N8V2_9HYPH</name>
<accession>A0A9W6N8V2</accession>
<dbReference type="Gene3D" id="1.10.10.10">
    <property type="entry name" value="Winged helix-like DNA-binding domain superfamily/Winged helix DNA-binding domain"/>
    <property type="match status" value="1"/>
</dbReference>
<protein>
    <recommendedName>
        <fullName evidence="3">Helix-turn-helix domain-containing protein</fullName>
    </recommendedName>
</protein>
<evidence type="ECO:0000313" key="1">
    <source>
        <dbReference type="EMBL" id="GLK82764.1"/>
    </source>
</evidence>
<sequence>MDPLTTAAAKALAAGDPLAALKRVSLRDDAPALALRGIAMAQLGDLARAKELLGSAARAFGDREPVARARCSLAEAEIALVSRDLGRAMERLGAVKATLEAFGDFANAAHAGYLEARGLLLIGRLDEAERVLGGLDAGALPATSRVGCELAAAGIAMRRISAKPAQDALERARIAAAGIGIAALKAEVDRVVQAFDAPAARLVARNGERLLRLEEVEALTASDALVIDACRNVVRAGTTIFSLASRPVLFALMRVLGEAWPEDASREELLVRAFSAREADESHRARLRVEIGRLREAIGSRAEIHATERGFVLGARQADGVAVLAPPVEDEHGEVLALLADGEAWSSSALALALDVSPRTVQRALHSLAENGKAEWFGQGRARRWIATSVPGFPTSLLLPAIDVVG</sequence>
<reference evidence="1" key="1">
    <citation type="journal article" date="2014" name="Int. J. Syst. Evol. Microbiol.">
        <title>Complete genome sequence of Corynebacterium casei LMG S-19264T (=DSM 44701T), isolated from a smear-ripened cheese.</title>
        <authorList>
            <consortium name="US DOE Joint Genome Institute (JGI-PGF)"/>
            <person name="Walter F."/>
            <person name="Albersmeier A."/>
            <person name="Kalinowski J."/>
            <person name="Ruckert C."/>
        </authorList>
    </citation>
    <scope>NUCLEOTIDE SEQUENCE</scope>
    <source>
        <strain evidence="1">VKM B-2789</strain>
    </source>
</reference>
<dbReference type="AlphaFoldDB" id="A0A9W6N8V2"/>
<dbReference type="EMBL" id="BSFM01000004">
    <property type="protein sequence ID" value="GLK82764.1"/>
    <property type="molecule type" value="Genomic_DNA"/>
</dbReference>
<reference evidence="1" key="2">
    <citation type="submission" date="2023-01" db="EMBL/GenBank/DDBJ databases">
        <authorList>
            <person name="Sun Q."/>
            <person name="Evtushenko L."/>
        </authorList>
    </citation>
    <scope>NUCLEOTIDE SEQUENCE</scope>
    <source>
        <strain evidence="1">VKM B-2789</strain>
    </source>
</reference>
<comment type="caution">
    <text evidence="1">The sequence shown here is derived from an EMBL/GenBank/DDBJ whole genome shotgun (WGS) entry which is preliminary data.</text>
</comment>
<evidence type="ECO:0000313" key="2">
    <source>
        <dbReference type="Proteomes" id="UP001143330"/>
    </source>
</evidence>
<organism evidence="1 2">
    <name type="scientific">Ancylobacter defluvii</name>
    <dbReference type="NCBI Taxonomy" id="1282440"/>
    <lineage>
        <taxon>Bacteria</taxon>
        <taxon>Pseudomonadati</taxon>
        <taxon>Pseudomonadota</taxon>
        <taxon>Alphaproteobacteria</taxon>
        <taxon>Hyphomicrobiales</taxon>
        <taxon>Xanthobacteraceae</taxon>
        <taxon>Ancylobacter</taxon>
    </lineage>
</organism>
<dbReference type="SUPFAM" id="SSF46785">
    <property type="entry name" value="Winged helix' DNA-binding domain"/>
    <property type="match status" value="1"/>
</dbReference>
<gene>
    <name evidence="1" type="ORF">GCM10017653_08330</name>
</gene>
<dbReference type="InterPro" id="IPR036388">
    <property type="entry name" value="WH-like_DNA-bd_sf"/>
</dbReference>
<proteinExistence type="predicted"/>
<dbReference type="InterPro" id="IPR036390">
    <property type="entry name" value="WH_DNA-bd_sf"/>
</dbReference>
<keyword evidence="2" id="KW-1185">Reference proteome</keyword>